<evidence type="ECO:0000256" key="3">
    <source>
        <dbReference type="ARBA" id="ARBA00022692"/>
    </source>
</evidence>
<feature type="transmembrane region" description="Helical" evidence="6">
    <location>
        <begin position="229"/>
        <end position="247"/>
    </location>
</feature>
<evidence type="ECO:0000256" key="1">
    <source>
        <dbReference type="ARBA" id="ARBA00004141"/>
    </source>
</evidence>
<keyword evidence="5 6" id="KW-0472">Membrane</keyword>
<dbReference type="SMART" id="SM00014">
    <property type="entry name" value="acidPPc"/>
    <property type="match status" value="1"/>
</dbReference>
<dbReference type="GO" id="GO:0046839">
    <property type="term" value="P:phospholipid dephosphorylation"/>
    <property type="evidence" value="ECO:0007669"/>
    <property type="project" value="TreeGrafter"/>
</dbReference>
<keyword evidence="4 6" id="KW-1133">Transmembrane helix</keyword>
<keyword evidence="3 6" id="KW-0812">Transmembrane</keyword>
<comment type="similarity">
    <text evidence="2">Belongs to the PA-phosphatase related phosphoesterase family.</text>
</comment>
<feature type="transmembrane region" description="Helical" evidence="6">
    <location>
        <begin position="196"/>
        <end position="217"/>
    </location>
</feature>
<dbReference type="GO" id="GO:0008195">
    <property type="term" value="F:phosphatidate phosphatase activity"/>
    <property type="evidence" value="ECO:0007669"/>
    <property type="project" value="TreeGrafter"/>
</dbReference>
<protein>
    <submittedName>
        <fullName evidence="8">Putative phosphatidate phosphatase</fullName>
    </submittedName>
</protein>
<gene>
    <name evidence="8" type="primary">wun_0</name>
    <name evidence="8" type="ORF">g.2406</name>
</gene>
<reference evidence="8" key="1">
    <citation type="submission" date="2018-10" db="EMBL/GenBank/DDBJ databases">
        <title>Transcriptome assembly of Aceria tosichella (Wheat curl mite) Type 2.</title>
        <authorList>
            <person name="Scully E.D."/>
            <person name="Geib S.M."/>
            <person name="Palmer N.A."/>
            <person name="Gupta A.K."/>
            <person name="Sarath G."/>
            <person name="Tatineni S."/>
        </authorList>
    </citation>
    <scope>NUCLEOTIDE SEQUENCE</scope>
    <source>
        <strain evidence="8">LincolnNE</strain>
    </source>
</reference>
<evidence type="ECO:0000256" key="5">
    <source>
        <dbReference type="ARBA" id="ARBA00023136"/>
    </source>
</evidence>
<feature type="domain" description="Phosphatidic acid phosphatase type 2/haloperoxidase" evidence="7">
    <location>
        <begin position="122"/>
        <end position="274"/>
    </location>
</feature>
<proteinExistence type="inferred from homology"/>
<evidence type="ECO:0000259" key="7">
    <source>
        <dbReference type="SMART" id="SM00014"/>
    </source>
</evidence>
<dbReference type="InterPro" id="IPR000326">
    <property type="entry name" value="PAP2/HPO"/>
</dbReference>
<sequence>MATVAQCRDSSNQRCQPSLYSNLAKDIISVVSLGILLICIHDFATPFRRGFQCDDETIRYPYKDSTVSSGVCYLFGSGVNVALILILEYVNLAFNDTTNDPANHETGGFQMKVYLRNIYCRLILWLFGAITSELMTDITKVTAGRLRPHFISVCRPIVRTASGEIALDEYCFKAKYEYITEYYCSGDASKQRDARLSFLSGHSSYSAYSAIFAVTYIQSTLDITKLGLIKPALQVLLISTAVYTGLTRVSDYKHHWQDVLAGLTLGTTIAAFVNAFMWPPLYRVYYKLVRGPSVPSEHGEAGEELNRFSY</sequence>
<dbReference type="InterPro" id="IPR043216">
    <property type="entry name" value="PAP-like"/>
</dbReference>
<dbReference type="CDD" id="cd03384">
    <property type="entry name" value="PAP2_wunen"/>
    <property type="match status" value="1"/>
</dbReference>
<comment type="subcellular location">
    <subcellularLocation>
        <location evidence="1">Membrane</location>
        <topology evidence="1">Multi-pass membrane protein</topology>
    </subcellularLocation>
</comment>
<dbReference type="SUPFAM" id="SSF48317">
    <property type="entry name" value="Acid phosphatase/Vanadium-dependent haloperoxidase"/>
    <property type="match status" value="1"/>
</dbReference>
<dbReference type="Gene3D" id="1.20.144.10">
    <property type="entry name" value="Phosphatidic acid phosphatase type 2/haloperoxidase"/>
    <property type="match status" value="1"/>
</dbReference>
<dbReference type="InterPro" id="IPR036938">
    <property type="entry name" value="PAP2/HPO_sf"/>
</dbReference>
<dbReference type="GO" id="GO:0007165">
    <property type="term" value="P:signal transduction"/>
    <property type="evidence" value="ECO:0007669"/>
    <property type="project" value="TreeGrafter"/>
</dbReference>
<dbReference type="GO" id="GO:0005886">
    <property type="term" value="C:plasma membrane"/>
    <property type="evidence" value="ECO:0007669"/>
    <property type="project" value="TreeGrafter"/>
</dbReference>
<dbReference type="PANTHER" id="PTHR10165">
    <property type="entry name" value="LIPID PHOSPHATE PHOSPHATASE"/>
    <property type="match status" value="1"/>
</dbReference>
<evidence type="ECO:0000313" key="8">
    <source>
        <dbReference type="EMBL" id="MDE49898.1"/>
    </source>
</evidence>
<dbReference type="PANTHER" id="PTHR10165:SF103">
    <property type="entry name" value="PHOSPHOLIPID PHOSPHATASE HOMOLOG 1.2 HOMOLOG"/>
    <property type="match status" value="1"/>
</dbReference>
<evidence type="ECO:0000256" key="4">
    <source>
        <dbReference type="ARBA" id="ARBA00022989"/>
    </source>
</evidence>
<feature type="transmembrane region" description="Helical" evidence="6">
    <location>
        <begin position="27"/>
        <end position="44"/>
    </location>
</feature>
<name>A0A6G1SHL5_9ACAR</name>
<feature type="transmembrane region" description="Helical" evidence="6">
    <location>
        <begin position="71"/>
        <end position="94"/>
    </location>
</feature>
<feature type="transmembrane region" description="Helical" evidence="6">
    <location>
        <begin position="259"/>
        <end position="278"/>
    </location>
</feature>
<dbReference type="Pfam" id="PF01569">
    <property type="entry name" value="PAP2"/>
    <property type="match status" value="1"/>
</dbReference>
<organism evidence="8">
    <name type="scientific">Aceria tosichella</name>
    <name type="common">wheat curl mite</name>
    <dbReference type="NCBI Taxonomy" id="561515"/>
    <lineage>
        <taxon>Eukaryota</taxon>
        <taxon>Metazoa</taxon>
        <taxon>Ecdysozoa</taxon>
        <taxon>Arthropoda</taxon>
        <taxon>Chelicerata</taxon>
        <taxon>Arachnida</taxon>
        <taxon>Acari</taxon>
        <taxon>Acariformes</taxon>
        <taxon>Trombidiformes</taxon>
        <taxon>Prostigmata</taxon>
        <taxon>Eupodina</taxon>
        <taxon>Eriophyoidea</taxon>
        <taxon>Eriophyidae</taxon>
        <taxon>Eriophyinae</taxon>
        <taxon>Aceriini</taxon>
        <taxon>Aceria</taxon>
    </lineage>
</organism>
<accession>A0A6G1SHL5</accession>
<evidence type="ECO:0000256" key="6">
    <source>
        <dbReference type="SAM" id="Phobius"/>
    </source>
</evidence>
<dbReference type="AlphaFoldDB" id="A0A6G1SHL5"/>
<dbReference type="EMBL" id="GGYP01005127">
    <property type="protein sequence ID" value="MDE49898.1"/>
    <property type="molecule type" value="Transcribed_RNA"/>
</dbReference>
<evidence type="ECO:0000256" key="2">
    <source>
        <dbReference type="ARBA" id="ARBA00008816"/>
    </source>
</evidence>
<dbReference type="GO" id="GO:0006644">
    <property type="term" value="P:phospholipid metabolic process"/>
    <property type="evidence" value="ECO:0007669"/>
    <property type="project" value="InterPro"/>
</dbReference>